<evidence type="ECO:0000313" key="2">
    <source>
        <dbReference type="Proteomes" id="UP000181790"/>
    </source>
</evidence>
<keyword evidence="2" id="KW-1185">Reference proteome</keyword>
<sequence length="133" mass="15189">MSRPQIYANPTPKQHQFQLTSAIFGVMAVYGRNPKFLFTGDQPQHEGSYLKWLEQNPAIGIIAEVAGTTITIEVTDQRSGEVEVPDALHFYCYDFETFRAWFSAKLNSLKANKKTLAKRPVIRPSITRFPRKK</sequence>
<protein>
    <submittedName>
        <fullName evidence="1">Uncharacterized protein</fullName>
    </submittedName>
</protein>
<dbReference type="AlphaFoldDB" id="A0A1S2VJY3"/>
<organism evidence="1 2">
    <name type="scientific">Arsenicibacter rosenii</name>
    <dbReference type="NCBI Taxonomy" id="1750698"/>
    <lineage>
        <taxon>Bacteria</taxon>
        <taxon>Pseudomonadati</taxon>
        <taxon>Bacteroidota</taxon>
        <taxon>Cytophagia</taxon>
        <taxon>Cytophagales</taxon>
        <taxon>Spirosomataceae</taxon>
        <taxon>Arsenicibacter</taxon>
    </lineage>
</organism>
<name>A0A1S2VJY3_9BACT</name>
<proteinExistence type="predicted"/>
<dbReference type="Proteomes" id="UP000181790">
    <property type="component" value="Unassembled WGS sequence"/>
</dbReference>
<evidence type="ECO:0000313" key="1">
    <source>
        <dbReference type="EMBL" id="OIN59097.1"/>
    </source>
</evidence>
<gene>
    <name evidence="1" type="ORF">BLX24_12900</name>
</gene>
<comment type="caution">
    <text evidence="1">The sequence shown here is derived from an EMBL/GenBank/DDBJ whole genome shotgun (WGS) entry which is preliminary data.</text>
</comment>
<dbReference type="EMBL" id="MORL01000005">
    <property type="protein sequence ID" value="OIN59097.1"/>
    <property type="molecule type" value="Genomic_DNA"/>
</dbReference>
<accession>A0A1S2VJY3</accession>
<reference evidence="1 2" key="1">
    <citation type="submission" date="2016-10" db="EMBL/GenBank/DDBJ databases">
        <title>Arsenicibacter rosenii gen. nov., sp. nov., an efficient arsenic-methylating bacterium isolated from an arsenic-contaminated paddy soil.</title>
        <authorList>
            <person name="Huang K."/>
        </authorList>
    </citation>
    <scope>NUCLEOTIDE SEQUENCE [LARGE SCALE GENOMIC DNA]</scope>
    <source>
        <strain evidence="1 2">SM-1</strain>
    </source>
</reference>
<dbReference type="RefSeq" id="WP_071503549.1">
    <property type="nucleotide sequence ID" value="NZ_MORL01000005.1"/>
</dbReference>